<keyword evidence="7" id="KW-0539">Nucleus</keyword>
<reference evidence="9" key="2">
    <citation type="submission" date="2020-05" db="UniProtKB">
        <authorList>
            <consortium name="EnsemblMetazoa"/>
        </authorList>
    </citation>
    <scope>IDENTIFICATION</scope>
    <source>
        <strain evidence="9">maculatus3</strain>
    </source>
</reference>
<name>A0A182SS20_9DIPT</name>
<evidence type="ECO:0000256" key="2">
    <source>
        <dbReference type="ARBA" id="ARBA00004269"/>
    </source>
</evidence>
<organism evidence="9 10">
    <name type="scientific">Anopheles maculatus</name>
    <dbReference type="NCBI Taxonomy" id="74869"/>
    <lineage>
        <taxon>Eukaryota</taxon>
        <taxon>Metazoa</taxon>
        <taxon>Ecdysozoa</taxon>
        <taxon>Arthropoda</taxon>
        <taxon>Hexapoda</taxon>
        <taxon>Insecta</taxon>
        <taxon>Pterygota</taxon>
        <taxon>Neoptera</taxon>
        <taxon>Endopterygota</taxon>
        <taxon>Diptera</taxon>
        <taxon>Nematocera</taxon>
        <taxon>Culicoidea</taxon>
        <taxon>Culicidae</taxon>
        <taxon>Anophelinae</taxon>
        <taxon>Anopheles</taxon>
        <taxon>Anopheles maculatus group</taxon>
    </lineage>
</organism>
<evidence type="ECO:0000313" key="10">
    <source>
        <dbReference type="Proteomes" id="UP000075901"/>
    </source>
</evidence>
<proteinExistence type="predicted"/>
<keyword evidence="4" id="KW-0256">Endoplasmic reticulum</keyword>
<dbReference type="EnsemblMetazoa" id="AMAM012257-RA">
    <property type="protein sequence ID" value="AMAM012257-PA"/>
    <property type="gene ID" value="AMAM012257"/>
</dbReference>
<evidence type="ECO:0000256" key="5">
    <source>
        <dbReference type="ARBA" id="ARBA00022989"/>
    </source>
</evidence>
<dbReference type="PANTHER" id="PTHR13289">
    <property type="entry name" value="PROTEIN PHOSPHATASE 1-BINDING PROTEIN BIFOCAL"/>
    <property type="match status" value="1"/>
</dbReference>
<evidence type="ECO:0000256" key="3">
    <source>
        <dbReference type="ARBA" id="ARBA00022692"/>
    </source>
</evidence>
<reference evidence="10" key="1">
    <citation type="submission" date="2013-09" db="EMBL/GenBank/DDBJ databases">
        <title>The Genome Sequence of Anopheles maculatus species B.</title>
        <authorList>
            <consortium name="The Broad Institute Genomics Platform"/>
            <person name="Neafsey D.E."/>
            <person name="Besansky N."/>
            <person name="Howell P."/>
            <person name="Walton C."/>
            <person name="Young S.K."/>
            <person name="Zeng Q."/>
            <person name="Gargeya S."/>
            <person name="Fitzgerald M."/>
            <person name="Haas B."/>
            <person name="Abouelleil A."/>
            <person name="Allen A.W."/>
            <person name="Alvarado L."/>
            <person name="Arachchi H.M."/>
            <person name="Berlin A.M."/>
            <person name="Chapman S.B."/>
            <person name="Gainer-Dewar J."/>
            <person name="Goldberg J."/>
            <person name="Griggs A."/>
            <person name="Gujja S."/>
            <person name="Hansen M."/>
            <person name="Howarth C."/>
            <person name="Imamovic A."/>
            <person name="Ireland A."/>
            <person name="Larimer J."/>
            <person name="McCowan C."/>
            <person name="Murphy C."/>
            <person name="Pearson M."/>
            <person name="Poon T.W."/>
            <person name="Priest M."/>
            <person name="Roberts A."/>
            <person name="Saif S."/>
            <person name="Shea T."/>
            <person name="Sisk P."/>
            <person name="Sykes S."/>
            <person name="Wortman J."/>
            <person name="Nusbaum C."/>
            <person name="Birren B."/>
        </authorList>
    </citation>
    <scope>NUCLEOTIDE SEQUENCE [LARGE SCALE GENOMIC DNA]</scope>
    <source>
        <strain evidence="10">maculatus3</strain>
    </source>
</reference>
<evidence type="ECO:0000256" key="7">
    <source>
        <dbReference type="ARBA" id="ARBA00023242"/>
    </source>
</evidence>
<keyword evidence="6" id="KW-0472">Membrane</keyword>
<feature type="compositionally biased region" description="Low complexity" evidence="8">
    <location>
        <begin position="9"/>
        <end position="20"/>
    </location>
</feature>
<feature type="compositionally biased region" description="Low complexity" evidence="8">
    <location>
        <begin position="27"/>
        <end position="45"/>
    </location>
</feature>
<feature type="region of interest" description="Disordered" evidence="8">
    <location>
        <begin position="1"/>
        <end position="101"/>
    </location>
</feature>
<dbReference type="GO" id="GO:0006935">
    <property type="term" value="P:chemotaxis"/>
    <property type="evidence" value="ECO:0007669"/>
    <property type="project" value="TreeGrafter"/>
</dbReference>
<dbReference type="PANTHER" id="PTHR13289:SF3">
    <property type="entry name" value="BIFOCAL, ISOFORM F"/>
    <property type="match status" value="1"/>
</dbReference>
<dbReference type="VEuPathDB" id="VectorBase:AMAM012257"/>
<comment type="subcellular location">
    <subcellularLocation>
        <location evidence="1">Nucleus membrane</location>
        <topology evidence="1">Multi-pass membrane protein</topology>
    </subcellularLocation>
    <subcellularLocation>
        <location evidence="2">Rough endoplasmic reticulum membrane</location>
        <topology evidence="2">Multi-pass membrane protein</topology>
    </subcellularLocation>
</comment>
<dbReference type="GO" id="GO:0031965">
    <property type="term" value="C:nuclear membrane"/>
    <property type="evidence" value="ECO:0007669"/>
    <property type="project" value="UniProtKB-SubCell"/>
</dbReference>
<evidence type="ECO:0000256" key="6">
    <source>
        <dbReference type="ARBA" id="ARBA00023136"/>
    </source>
</evidence>
<evidence type="ECO:0000256" key="4">
    <source>
        <dbReference type="ARBA" id="ARBA00022824"/>
    </source>
</evidence>
<dbReference type="Proteomes" id="UP000075901">
    <property type="component" value="Unassembled WGS sequence"/>
</dbReference>
<evidence type="ECO:0000256" key="8">
    <source>
        <dbReference type="SAM" id="MobiDB-lite"/>
    </source>
</evidence>
<feature type="compositionally biased region" description="Basic and acidic residues" evidence="8">
    <location>
        <begin position="49"/>
        <end position="64"/>
    </location>
</feature>
<evidence type="ECO:0000313" key="9">
    <source>
        <dbReference type="EnsemblMetazoa" id="AMAM012257-PA"/>
    </source>
</evidence>
<keyword evidence="3" id="KW-0812">Transmembrane</keyword>
<feature type="compositionally biased region" description="Low complexity" evidence="8">
    <location>
        <begin position="78"/>
        <end position="101"/>
    </location>
</feature>
<protein>
    <submittedName>
        <fullName evidence="9">Uncharacterized protein</fullName>
    </submittedName>
</protein>
<dbReference type="GO" id="GO:0023041">
    <property type="term" value="P:neuronal signal transduction"/>
    <property type="evidence" value="ECO:0007669"/>
    <property type="project" value="InterPro"/>
</dbReference>
<accession>A0A182SS20</accession>
<dbReference type="InterPro" id="IPR019130">
    <property type="entry name" value="Macoilin"/>
</dbReference>
<dbReference type="AlphaFoldDB" id="A0A182SS20"/>
<dbReference type="GO" id="GO:0008017">
    <property type="term" value="F:microtubule binding"/>
    <property type="evidence" value="ECO:0007669"/>
    <property type="project" value="TreeGrafter"/>
</dbReference>
<keyword evidence="10" id="KW-1185">Reference proteome</keyword>
<keyword evidence="5" id="KW-1133">Transmembrane helix</keyword>
<sequence length="232" mass="22551">GASVTAAPGSSVNSVGNNNGSVGGSSGALQQSSASGVGGSATAVAPSLTRREIEKNQINREKSGEPAGLTSSGTNSINGTGTVGPANAGPGTTAPAGGVGGSVAVVVGSANNGGGGAKQTTASNSISAVDSTSSFVAKWGTGGVGVGGAGVTVAAAGQSPLAGLVPVRKKSKPPPNHQQDGTNTMVFNFSDRKDVPDYIENDGVIIRPRPRELPKVSARPTGRIVVRGVRNI</sequence>
<evidence type="ECO:0000256" key="1">
    <source>
        <dbReference type="ARBA" id="ARBA00004232"/>
    </source>
</evidence>
<dbReference type="GO" id="GO:0030867">
    <property type="term" value="C:rough endoplasmic reticulum membrane"/>
    <property type="evidence" value="ECO:0007669"/>
    <property type="project" value="UniProtKB-SubCell"/>
</dbReference>